<dbReference type="AlphaFoldDB" id="A0A1G1UYF2"/>
<evidence type="ECO:0008006" key="10">
    <source>
        <dbReference type="Google" id="ProtNLM"/>
    </source>
</evidence>
<evidence type="ECO:0000313" key="9">
    <source>
        <dbReference type="Proteomes" id="UP000177967"/>
    </source>
</evidence>
<proteinExistence type="inferred from homology"/>
<protein>
    <recommendedName>
        <fullName evidence="10">Addiction module toxin, HicA family</fullName>
    </recommendedName>
</protein>
<evidence type="ECO:0000256" key="7">
    <source>
        <dbReference type="ARBA" id="ARBA00023016"/>
    </source>
</evidence>
<sequence>MSKLPRNIKGKELVKILGRLGFKKESGKGSHIRMTCPDGRWTQVAIHTKPIPQGTLKAILKQSGVTVEDLLKNM</sequence>
<dbReference type="InterPro" id="IPR012933">
    <property type="entry name" value="HicA_mRNA_interferase"/>
</dbReference>
<keyword evidence="4" id="KW-0255">Endonuclease</keyword>
<keyword evidence="6" id="KW-0694">RNA-binding</keyword>
<dbReference type="Pfam" id="PF07927">
    <property type="entry name" value="HicA_toxin"/>
    <property type="match status" value="1"/>
</dbReference>
<evidence type="ECO:0000256" key="2">
    <source>
        <dbReference type="ARBA" id="ARBA00022649"/>
    </source>
</evidence>
<evidence type="ECO:0000256" key="5">
    <source>
        <dbReference type="ARBA" id="ARBA00022801"/>
    </source>
</evidence>
<dbReference type="Proteomes" id="UP000177967">
    <property type="component" value="Unassembled WGS sequence"/>
</dbReference>
<dbReference type="EMBL" id="MHBW01000031">
    <property type="protein sequence ID" value="OGY08130.1"/>
    <property type="molecule type" value="Genomic_DNA"/>
</dbReference>
<dbReference type="Gene3D" id="3.30.920.30">
    <property type="entry name" value="Hypothetical protein"/>
    <property type="match status" value="1"/>
</dbReference>
<dbReference type="GO" id="GO:0004519">
    <property type="term" value="F:endonuclease activity"/>
    <property type="evidence" value="ECO:0007669"/>
    <property type="project" value="UniProtKB-KW"/>
</dbReference>
<evidence type="ECO:0000256" key="6">
    <source>
        <dbReference type="ARBA" id="ARBA00022884"/>
    </source>
</evidence>
<dbReference type="SUPFAM" id="SSF54786">
    <property type="entry name" value="YcfA/nrd intein domain"/>
    <property type="match status" value="1"/>
</dbReference>
<evidence type="ECO:0000256" key="4">
    <source>
        <dbReference type="ARBA" id="ARBA00022759"/>
    </source>
</evidence>
<comment type="caution">
    <text evidence="8">The sequence shown here is derived from an EMBL/GenBank/DDBJ whole genome shotgun (WGS) entry which is preliminary data.</text>
</comment>
<evidence type="ECO:0000256" key="1">
    <source>
        <dbReference type="ARBA" id="ARBA00006620"/>
    </source>
</evidence>
<dbReference type="GO" id="GO:0003729">
    <property type="term" value="F:mRNA binding"/>
    <property type="evidence" value="ECO:0007669"/>
    <property type="project" value="InterPro"/>
</dbReference>
<keyword evidence="5" id="KW-0378">Hydrolase</keyword>
<dbReference type="GO" id="GO:0016787">
    <property type="term" value="F:hydrolase activity"/>
    <property type="evidence" value="ECO:0007669"/>
    <property type="project" value="UniProtKB-KW"/>
</dbReference>
<accession>A0A1G1UYF2</accession>
<name>A0A1G1UYF2_9BACT</name>
<organism evidence="8 9">
    <name type="scientific">Candidatus Blackburnbacteria bacterium RIFCSPHIGHO2_01_FULL_43_15b</name>
    <dbReference type="NCBI Taxonomy" id="1797513"/>
    <lineage>
        <taxon>Bacteria</taxon>
        <taxon>Candidatus Blackburniibacteriota</taxon>
    </lineage>
</organism>
<evidence type="ECO:0000313" key="8">
    <source>
        <dbReference type="EMBL" id="OGY08130.1"/>
    </source>
</evidence>
<gene>
    <name evidence="8" type="ORF">A2782_03910</name>
</gene>
<evidence type="ECO:0000256" key="3">
    <source>
        <dbReference type="ARBA" id="ARBA00022722"/>
    </source>
</evidence>
<keyword evidence="3" id="KW-0540">Nuclease</keyword>
<reference evidence="8 9" key="1">
    <citation type="journal article" date="2016" name="Nat. Commun.">
        <title>Thousands of microbial genomes shed light on interconnected biogeochemical processes in an aquifer system.</title>
        <authorList>
            <person name="Anantharaman K."/>
            <person name="Brown C.T."/>
            <person name="Hug L.A."/>
            <person name="Sharon I."/>
            <person name="Castelle C.J."/>
            <person name="Probst A.J."/>
            <person name="Thomas B.C."/>
            <person name="Singh A."/>
            <person name="Wilkins M.J."/>
            <person name="Karaoz U."/>
            <person name="Brodie E.L."/>
            <person name="Williams K.H."/>
            <person name="Hubbard S.S."/>
            <person name="Banfield J.F."/>
        </authorList>
    </citation>
    <scope>NUCLEOTIDE SEQUENCE [LARGE SCALE GENOMIC DNA]</scope>
</reference>
<comment type="similarity">
    <text evidence="1">Belongs to the HicA mRNA interferase family.</text>
</comment>
<dbReference type="InterPro" id="IPR038570">
    <property type="entry name" value="HicA_sf"/>
</dbReference>
<keyword evidence="2" id="KW-1277">Toxin-antitoxin system</keyword>
<keyword evidence="7" id="KW-0346">Stress response</keyword>
<dbReference type="STRING" id="1797513.A2782_03910"/>